<dbReference type="InterPro" id="IPR003593">
    <property type="entry name" value="AAA+_ATPase"/>
</dbReference>
<dbReference type="Pfam" id="PF00270">
    <property type="entry name" value="DEAD"/>
    <property type="match status" value="1"/>
</dbReference>
<evidence type="ECO:0000259" key="8">
    <source>
        <dbReference type="PROSITE" id="PS51194"/>
    </source>
</evidence>
<dbReference type="InterPro" id="IPR007502">
    <property type="entry name" value="Helicase-assoc_dom"/>
</dbReference>
<evidence type="ECO:0000256" key="3">
    <source>
        <dbReference type="ARBA" id="ARBA00022801"/>
    </source>
</evidence>
<dbReference type="PANTHER" id="PTHR18934">
    <property type="entry name" value="ATP-DEPENDENT RNA HELICASE"/>
    <property type="match status" value="1"/>
</dbReference>
<dbReference type="InterPro" id="IPR027417">
    <property type="entry name" value="P-loop_NTPase"/>
</dbReference>
<dbReference type="GO" id="GO:0005524">
    <property type="term" value="F:ATP binding"/>
    <property type="evidence" value="ECO:0007669"/>
    <property type="project" value="UniProtKB-KW"/>
</dbReference>
<dbReference type="SMART" id="SM00382">
    <property type="entry name" value="AAA"/>
    <property type="match status" value="1"/>
</dbReference>
<dbReference type="GO" id="GO:1990904">
    <property type="term" value="C:ribonucleoprotein complex"/>
    <property type="evidence" value="ECO:0007669"/>
    <property type="project" value="UniProtKB-ARBA"/>
</dbReference>
<feature type="region of interest" description="Disordered" evidence="6">
    <location>
        <begin position="153"/>
        <end position="211"/>
    </location>
</feature>
<dbReference type="SMART" id="SM00487">
    <property type="entry name" value="DEXDc"/>
    <property type="match status" value="1"/>
</dbReference>
<dbReference type="Gene3D" id="1.20.120.1080">
    <property type="match status" value="1"/>
</dbReference>
<keyword evidence="4 9" id="KW-0347">Helicase</keyword>
<dbReference type="InterPro" id="IPR011545">
    <property type="entry name" value="DEAD/DEAH_box_helicase_dom"/>
</dbReference>
<dbReference type="GO" id="GO:0016787">
    <property type="term" value="F:hydrolase activity"/>
    <property type="evidence" value="ECO:0007669"/>
    <property type="project" value="UniProtKB-KW"/>
</dbReference>
<reference evidence="9 10" key="1">
    <citation type="submission" date="2017-12" db="EMBL/GenBank/DDBJ databases">
        <authorList>
            <person name="Pombert J.-F."/>
            <person name="Haag K.L."/>
            <person name="Ebert D."/>
        </authorList>
    </citation>
    <scope>NUCLEOTIDE SEQUENCE [LARGE SCALE GENOMIC DNA]</scope>
    <source>
        <strain evidence="9">FI-OER-3-3</strain>
    </source>
</reference>
<comment type="caution">
    <text evidence="9">The sequence shown here is derived from an EMBL/GenBank/DDBJ whole genome shotgun (WGS) entry which is preliminary data.</text>
</comment>
<dbReference type="InterPro" id="IPR001650">
    <property type="entry name" value="Helicase_C-like"/>
</dbReference>
<dbReference type="SMART" id="SM00490">
    <property type="entry name" value="HELICc"/>
    <property type="match status" value="1"/>
</dbReference>
<dbReference type="AlphaFoldDB" id="A0A4Q9LC93"/>
<feature type="compositionally biased region" description="Low complexity" evidence="6">
    <location>
        <begin position="161"/>
        <end position="172"/>
    </location>
</feature>
<dbReference type="CDD" id="cd18791">
    <property type="entry name" value="SF2_C_RHA"/>
    <property type="match status" value="1"/>
</dbReference>
<evidence type="ECO:0000259" key="7">
    <source>
        <dbReference type="PROSITE" id="PS51192"/>
    </source>
</evidence>
<dbReference type="SUPFAM" id="SSF52540">
    <property type="entry name" value="P-loop containing nucleoside triphosphate hydrolases"/>
    <property type="match status" value="1"/>
</dbReference>
<evidence type="ECO:0000256" key="5">
    <source>
        <dbReference type="ARBA" id="ARBA00022840"/>
    </source>
</evidence>
<evidence type="ECO:0000256" key="1">
    <source>
        <dbReference type="ARBA" id="ARBA00008792"/>
    </source>
</evidence>
<comment type="similarity">
    <text evidence="1">Belongs to the DEAD box helicase family. DEAH subfamily.</text>
</comment>
<dbReference type="InterPro" id="IPR014001">
    <property type="entry name" value="Helicase_ATP-bd"/>
</dbReference>
<dbReference type="InterPro" id="IPR002464">
    <property type="entry name" value="DNA/RNA_helicase_DEAH_CS"/>
</dbReference>
<dbReference type="PROSITE" id="PS51194">
    <property type="entry name" value="HELICASE_CTER"/>
    <property type="match status" value="1"/>
</dbReference>
<organism evidence="9 10">
    <name type="scientific">Hamiltosporidium tvaerminnensis</name>
    <dbReference type="NCBI Taxonomy" id="1176355"/>
    <lineage>
        <taxon>Eukaryota</taxon>
        <taxon>Fungi</taxon>
        <taxon>Fungi incertae sedis</taxon>
        <taxon>Microsporidia</taxon>
        <taxon>Dubosqiidae</taxon>
        <taxon>Hamiltosporidium</taxon>
    </lineage>
</organism>
<feature type="region of interest" description="Disordered" evidence="6">
    <location>
        <begin position="124"/>
        <end position="143"/>
    </location>
</feature>
<accession>A0A4Q9LC93</accession>
<dbReference type="SMART" id="SM00847">
    <property type="entry name" value="HA2"/>
    <property type="match status" value="1"/>
</dbReference>
<gene>
    <name evidence="9" type="ORF">CWI37_0019p0010</name>
</gene>
<keyword evidence="3" id="KW-0378">Hydrolase</keyword>
<dbReference type="VEuPathDB" id="MicrosporidiaDB:CWI37_0019p0010"/>
<evidence type="ECO:0000313" key="9">
    <source>
        <dbReference type="EMBL" id="TBU05374.1"/>
    </source>
</evidence>
<dbReference type="GO" id="GO:0003723">
    <property type="term" value="F:RNA binding"/>
    <property type="evidence" value="ECO:0007669"/>
    <property type="project" value="TreeGrafter"/>
</dbReference>
<protein>
    <submittedName>
        <fullName evidence="9">Putative helicase</fullName>
    </submittedName>
</protein>
<dbReference type="PROSITE" id="PS00690">
    <property type="entry name" value="DEAH_ATP_HELICASE"/>
    <property type="match status" value="1"/>
</dbReference>
<keyword evidence="2" id="KW-0547">Nucleotide-binding</keyword>
<evidence type="ECO:0000256" key="6">
    <source>
        <dbReference type="SAM" id="MobiDB-lite"/>
    </source>
</evidence>
<dbReference type="Proteomes" id="UP000292362">
    <property type="component" value="Unassembled WGS sequence"/>
</dbReference>
<dbReference type="GO" id="GO:0000462">
    <property type="term" value="P:maturation of SSU-rRNA from tricistronic rRNA transcript (SSU-rRNA, 5.8S rRNA, LSU-rRNA)"/>
    <property type="evidence" value="ECO:0007669"/>
    <property type="project" value="TreeGrafter"/>
</dbReference>
<keyword evidence="5" id="KW-0067">ATP-binding</keyword>
<dbReference type="Gene3D" id="3.40.50.300">
    <property type="entry name" value="P-loop containing nucleotide triphosphate hydrolases"/>
    <property type="match status" value="2"/>
</dbReference>
<evidence type="ECO:0000256" key="2">
    <source>
        <dbReference type="ARBA" id="ARBA00022741"/>
    </source>
</evidence>
<dbReference type="GO" id="GO:0005730">
    <property type="term" value="C:nucleolus"/>
    <property type="evidence" value="ECO:0007669"/>
    <property type="project" value="TreeGrafter"/>
</dbReference>
<feature type="domain" description="Helicase ATP-binding" evidence="7">
    <location>
        <begin position="300"/>
        <end position="464"/>
    </location>
</feature>
<evidence type="ECO:0000313" key="10">
    <source>
        <dbReference type="Proteomes" id="UP000292362"/>
    </source>
</evidence>
<proteinExistence type="inferred from homology"/>
<name>A0A4Q9LC93_9MICR</name>
<dbReference type="Pfam" id="PF00271">
    <property type="entry name" value="Helicase_C"/>
    <property type="match status" value="1"/>
</dbReference>
<sequence length="946" mass="110623">MFYLWTVKSMGRKERENEKLKEKRKKRQKRAEIFEMLLEISKKQEKNNITVTKSSKDNKLHFLNKENIQKNKVKKSKVTGIDDKKSDITDKHIKKSEIFDLNLKNKNQKKIISDKIIFSSTEQTLSSSKKRITDDSNSEENCNTLLFPQIASTSKKRITDDSNSNENSNNSDQQEDSTLQRSITDDSNSNENSNNANKQETSTSKISIMNESNSIKNSNSIKKYFGVEDFQNTNSKTNIKDLNFFRKQYDEENKKLIEKIFKKVEFSSEESKNTFLNLRTNEIQDFRKTLPIFYEESQIVSNVKSNIITIIKGETGCGKTTQVAQFLYESGFSTNKKIGMTQPRRLAAISLSERINLEMNINICNYKIRYENTCNKNTKIKIMTDGILLKEIMKDFLLKDYSVIILDEIHERSINTDVLISLLIKIALYREKTEEKLKIIFMSATFDENIVFSLVEDILKKDKIEFENINSFISSIVIESRNYSVDIFYESTDPNNILESVLLRLKKILKMSLKNENCMNDFKKFNLIKKYKNVVLEKDYLFDKNVRNDDSSGILIFLSSKREIYQLKKMIELEDLELIVLPLHSSLPYSEQKKVFQPYDRRKVVLSTNIAETSITVSDIVFVIDCGKSKVFLNDDKNILRYEIVNVSKSSADQRTGRAGRCSHGVCYRMYTRQSFNTFEEYNTPSILTSSLFETILNLKKIGIENIFNFPFLTFPPQNKINFALNSLKSLNLLDSNNKITKIGKKVLKIPVHPKVARILYFKEAKDILHEIILIISFLSVLKEWDLNDKDYSFVSENINQLFIDELDFTEKYINFILENEIVVKYAIIYLIFTKKCEHFDSFISTKTRDIYKIAFSISKEFKIDFCLNQLTLKNVEIIRKVIYHGFIDNLVIRSGNRFYFGEEEVFFGNKNCKNTLNNFFVFEYLIKGKEKYFMKNVTVVDEKWI</sequence>
<evidence type="ECO:0000256" key="4">
    <source>
        <dbReference type="ARBA" id="ARBA00022806"/>
    </source>
</evidence>
<dbReference type="PANTHER" id="PTHR18934:SF99">
    <property type="entry name" value="ATP-DEPENDENT RNA HELICASE DHX37-RELATED"/>
    <property type="match status" value="1"/>
</dbReference>
<dbReference type="PROSITE" id="PS51192">
    <property type="entry name" value="HELICASE_ATP_BIND_1"/>
    <property type="match status" value="1"/>
</dbReference>
<dbReference type="EMBL" id="PITJ01000019">
    <property type="protein sequence ID" value="TBU05374.1"/>
    <property type="molecule type" value="Genomic_DNA"/>
</dbReference>
<dbReference type="GO" id="GO:0004386">
    <property type="term" value="F:helicase activity"/>
    <property type="evidence" value="ECO:0007669"/>
    <property type="project" value="UniProtKB-KW"/>
</dbReference>
<feature type="compositionally biased region" description="Low complexity" evidence="6">
    <location>
        <begin position="187"/>
        <end position="197"/>
    </location>
</feature>
<feature type="domain" description="Helicase C-terminal" evidence="8">
    <location>
        <begin position="526"/>
        <end position="703"/>
    </location>
</feature>